<evidence type="ECO:0000259" key="12">
    <source>
        <dbReference type="Pfam" id="PF12627"/>
    </source>
</evidence>
<keyword evidence="5" id="KW-0479">Metal-binding</keyword>
<dbReference type="KEGG" id="rsd:TGRD_063"/>
<dbReference type="SUPFAM" id="SSF81891">
    <property type="entry name" value="Poly A polymerase C-terminal region-like"/>
    <property type="match status" value="1"/>
</dbReference>
<evidence type="ECO:0000256" key="9">
    <source>
        <dbReference type="RuleBase" id="RU003953"/>
    </source>
</evidence>
<dbReference type="GO" id="GO:0016779">
    <property type="term" value="F:nucleotidyltransferase activity"/>
    <property type="evidence" value="ECO:0007669"/>
    <property type="project" value="UniProtKB-KW"/>
</dbReference>
<evidence type="ECO:0000256" key="3">
    <source>
        <dbReference type="ARBA" id="ARBA00022694"/>
    </source>
</evidence>
<keyword evidence="8 9" id="KW-0694">RNA-binding</keyword>
<evidence type="ECO:0000256" key="1">
    <source>
        <dbReference type="ARBA" id="ARBA00001946"/>
    </source>
</evidence>
<dbReference type="Pfam" id="PF01966">
    <property type="entry name" value="HD"/>
    <property type="match status" value="1"/>
</dbReference>
<dbReference type="Gene3D" id="1.10.3090.10">
    <property type="entry name" value="cca-adding enzyme, domain 2"/>
    <property type="match status" value="1"/>
</dbReference>
<evidence type="ECO:0000256" key="7">
    <source>
        <dbReference type="ARBA" id="ARBA00022842"/>
    </source>
</evidence>
<gene>
    <name evidence="14" type="ordered locus">TGRD_063</name>
</gene>
<evidence type="ECO:0000259" key="11">
    <source>
        <dbReference type="Pfam" id="PF01966"/>
    </source>
</evidence>
<keyword evidence="15" id="KW-1185">Reference proteome</keyword>
<dbReference type="EMBL" id="AP009510">
    <property type="protein sequence ID" value="BAG13546.1"/>
    <property type="molecule type" value="Genomic_DNA"/>
</dbReference>
<dbReference type="GO" id="GO:0000166">
    <property type="term" value="F:nucleotide binding"/>
    <property type="evidence" value="ECO:0007669"/>
    <property type="project" value="UniProtKB-KW"/>
</dbReference>
<feature type="domain" description="HD" evidence="11">
    <location>
        <begin position="238"/>
        <end position="351"/>
    </location>
</feature>
<dbReference type="InterPro" id="IPR032828">
    <property type="entry name" value="PolyA_RNA-bd"/>
</dbReference>
<dbReference type="Pfam" id="PF13735">
    <property type="entry name" value="tRNA_NucTran2_2"/>
    <property type="match status" value="1"/>
</dbReference>
<evidence type="ECO:0000259" key="13">
    <source>
        <dbReference type="Pfam" id="PF13735"/>
    </source>
</evidence>
<dbReference type="Gene3D" id="3.30.460.10">
    <property type="entry name" value="Beta Polymerase, domain 2"/>
    <property type="match status" value="1"/>
</dbReference>
<evidence type="ECO:0000256" key="8">
    <source>
        <dbReference type="ARBA" id="ARBA00022884"/>
    </source>
</evidence>
<comment type="cofactor">
    <cofactor evidence="1">
        <name>Mg(2+)</name>
        <dbReference type="ChEBI" id="CHEBI:18420"/>
    </cofactor>
</comment>
<dbReference type="Pfam" id="PF12627">
    <property type="entry name" value="PolyA_pol_RNAbd"/>
    <property type="match status" value="1"/>
</dbReference>
<keyword evidence="7" id="KW-0460">Magnesium</keyword>
<dbReference type="STRING" id="471821.TGRD_063"/>
<reference evidence="15" key="1">
    <citation type="journal article" date="2008" name="Proc. Natl. Acad. Sci. U.S.A.">
        <title>Complete genome of the uncultured termite group 1 bacteria in a single host protist cell.</title>
        <authorList>
            <person name="Hongoh Y."/>
            <person name="Sharma V.K."/>
            <person name="Prakash T."/>
            <person name="Noda S."/>
            <person name="Taylor T.D."/>
            <person name="Kudo T."/>
            <person name="Sakaki Y."/>
            <person name="Toyoda A."/>
            <person name="Hattori M."/>
            <person name="Ohkuma M."/>
        </authorList>
    </citation>
    <scope>NUCLEOTIDE SEQUENCE [LARGE SCALE GENOMIC DNA]</scope>
    <source>
        <strain evidence="15">Rs-D17 genomovar Ri2008</strain>
    </source>
</reference>
<keyword evidence="2 9" id="KW-0808">Transferase</keyword>
<protein>
    <submittedName>
        <fullName evidence="14">tRNA nucleotidyltransferase</fullName>
    </submittedName>
</protein>
<dbReference type="GO" id="GO:0046872">
    <property type="term" value="F:metal ion binding"/>
    <property type="evidence" value="ECO:0007669"/>
    <property type="project" value="UniProtKB-KW"/>
</dbReference>
<dbReference type="RefSeq" id="WP_015423075.1">
    <property type="nucleotide sequence ID" value="NC_020419.1"/>
</dbReference>
<dbReference type="PANTHER" id="PTHR47545">
    <property type="entry name" value="MULTIFUNCTIONAL CCA PROTEIN"/>
    <property type="match status" value="1"/>
</dbReference>
<dbReference type="Gene3D" id="1.10.246.80">
    <property type="match status" value="1"/>
</dbReference>
<evidence type="ECO:0000256" key="6">
    <source>
        <dbReference type="ARBA" id="ARBA00022741"/>
    </source>
</evidence>
<organism evidence="14 15">
    <name type="scientific">Endomicrobium trichonymphae</name>
    <dbReference type="NCBI Taxonomy" id="1408204"/>
    <lineage>
        <taxon>Bacteria</taxon>
        <taxon>Pseudomonadati</taxon>
        <taxon>Elusimicrobiota</taxon>
        <taxon>Endomicrobiia</taxon>
        <taxon>Endomicrobiales</taxon>
        <taxon>Endomicrobiaceae</taxon>
        <taxon>Candidatus Endomicrobiellum</taxon>
    </lineage>
</organism>
<keyword evidence="6" id="KW-0547">Nucleotide-binding</keyword>
<evidence type="ECO:0000313" key="15">
    <source>
        <dbReference type="Proteomes" id="UP000001691"/>
    </source>
</evidence>
<dbReference type="InterPro" id="IPR002646">
    <property type="entry name" value="PolA_pol_head_dom"/>
</dbReference>
<sequence>MNKLIKKINNLSKDFDIYATGGFSRDLLLKRSPIDIDLAVSRNALKYSKKIADVFNSKLITLNDTRKTYRIILKDDVITNIDISLFNGKTIKQDLQNRDFTINATAFNLKNFKNFKKHIILSDRNTLRDLKSKIVNTVSAESFKTDPLRMLRAFRFAAELNFKISKKTFKQIIKNAKLIRQSAPERIKNEFFRVLSVKNSAALIKDMDDCGLLSEIFAEIKKMKKTCRKYYYHPGGLFQHSFETVESAENILNNLKKYFPENYADMQKHFDNNATFSENITRESLLKFAALFHDSAKPETAKFENGKMHFLGHEELGAGKVKEIMLSLKSSKNDIETAVFLVSNHMRPSTLTRNNIVTKKAALKFFRDIGDNTPDLLVLSMSDWHSYKKLKVFSSKGLKLQEKSVRELLKYYYELKNAEPLSKIIDGNIIMKKFNLKPGPWIGELLNFATETQLEGTIFNTDEALKIVFSKLTHIKKKYKL</sequence>
<dbReference type="GO" id="GO:0003723">
    <property type="term" value="F:RNA binding"/>
    <property type="evidence" value="ECO:0007669"/>
    <property type="project" value="UniProtKB-KW"/>
</dbReference>
<feature type="domain" description="CCA-adding enzyme C-terminal" evidence="13">
    <location>
        <begin position="403"/>
        <end position="465"/>
    </location>
</feature>
<dbReference type="Proteomes" id="UP000001691">
    <property type="component" value="Chromosome"/>
</dbReference>
<dbReference type="SUPFAM" id="SSF81301">
    <property type="entry name" value="Nucleotidyltransferase"/>
    <property type="match status" value="1"/>
</dbReference>
<dbReference type="InterPro" id="IPR050124">
    <property type="entry name" value="tRNA_CCA-adding_enzyme"/>
</dbReference>
<keyword evidence="4" id="KW-0548">Nucleotidyltransferase</keyword>
<evidence type="ECO:0000313" key="14">
    <source>
        <dbReference type="EMBL" id="BAG13546.1"/>
    </source>
</evidence>
<dbReference type="Pfam" id="PF01743">
    <property type="entry name" value="PolyA_pol"/>
    <property type="match status" value="1"/>
</dbReference>
<feature type="domain" description="tRNA nucleotidyltransferase/poly(A) polymerase RNA and SrmB- binding" evidence="12">
    <location>
        <begin position="161"/>
        <end position="221"/>
    </location>
</feature>
<accession>B1GZ64</accession>
<dbReference type="InterPro" id="IPR006674">
    <property type="entry name" value="HD_domain"/>
</dbReference>
<feature type="domain" description="Poly A polymerase head" evidence="10">
    <location>
        <begin position="17"/>
        <end position="134"/>
    </location>
</feature>
<keyword evidence="3" id="KW-0819">tRNA processing</keyword>
<dbReference type="InterPro" id="IPR032810">
    <property type="entry name" value="CCA-adding_enz_C"/>
</dbReference>
<evidence type="ECO:0000256" key="2">
    <source>
        <dbReference type="ARBA" id="ARBA00022679"/>
    </source>
</evidence>
<evidence type="ECO:0000256" key="5">
    <source>
        <dbReference type="ARBA" id="ARBA00022723"/>
    </source>
</evidence>
<evidence type="ECO:0000259" key="10">
    <source>
        <dbReference type="Pfam" id="PF01743"/>
    </source>
</evidence>
<dbReference type="GO" id="GO:0008033">
    <property type="term" value="P:tRNA processing"/>
    <property type="evidence" value="ECO:0007669"/>
    <property type="project" value="UniProtKB-KW"/>
</dbReference>
<evidence type="ECO:0000256" key="4">
    <source>
        <dbReference type="ARBA" id="ARBA00022695"/>
    </source>
</evidence>
<comment type="similarity">
    <text evidence="9">Belongs to the tRNA nucleotidyltransferase/poly(A) polymerase family.</text>
</comment>
<dbReference type="AlphaFoldDB" id="B1GZ64"/>
<name>B1GZ64_ENDTX</name>
<proteinExistence type="inferred from homology"/>
<dbReference type="HOGENOM" id="CLU_015961_6_2_0"/>
<dbReference type="InterPro" id="IPR043519">
    <property type="entry name" value="NT_sf"/>
</dbReference>